<gene>
    <name evidence="3" type="ORF">E4L98_21195</name>
</gene>
<evidence type="ECO:0000313" key="4">
    <source>
        <dbReference type="Proteomes" id="UP000297729"/>
    </source>
</evidence>
<dbReference type="RefSeq" id="WP_135203532.1">
    <property type="nucleotide sequence ID" value="NZ_SPVG01000210.1"/>
</dbReference>
<proteinExistence type="predicted"/>
<comment type="caution">
    <text evidence="3">The sequence shown here is derived from an EMBL/GenBank/DDBJ whole genome shotgun (WGS) entry which is preliminary data.</text>
</comment>
<name>A0A4Y9SC95_9BURK</name>
<accession>A0A4Y9SC95</accession>
<dbReference type="InterPro" id="IPR011330">
    <property type="entry name" value="Glyco_hydro/deAcase_b/a-brl"/>
</dbReference>
<organism evidence="3 4">
    <name type="scientific">Duganella callida</name>
    <dbReference type="NCBI Taxonomy" id="2561932"/>
    <lineage>
        <taxon>Bacteria</taxon>
        <taxon>Pseudomonadati</taxon>
        <taxon>Pseudomonadota</taxon>
        <taxon>Betaproteobacteria</taxon>
        <taxon>Burkholderiales</taxon>
        <taxon>Oxalobacteraceae</taxon>
        <taxon>Telluria group</taxon>
        <taxon>Duganella</taxon>
    </lineage>
</organism>
<evidence type="ECO:0000313" key="3">
    <source>
        <dbReference type="EMBL" id="TFW17288.1"/>
    </source>
</evidence>
<evidence type="ECO:0000256" key="1">
    <source>
        <dbReference type="ARBA" id="ARBA00022729"/>
    </source>
</evidence>
<dbReference type="InterPro" id="IPR002509">
    <property type="entry name" value="NODB_dom"/>
</dbReference>
<dbReference type="GO" id="GO:0016810">
    <property type="term" value="F:hydrolase activity, acting on carbon-nitrogen (but not peptide) bonds"/>
    <property type="evidence" value="ECO:0007669"/>
    <property type="project" value="InterPro"/>
</dbReference>
<dbReference type="CDD" id="cd10918">
    <property type="entry name" value="CE4_NodB_like_5s_6s"/>
    <property type="match status" value="1"/>
</dbReference>
<dbReference type="OrthoDB" id="9814639at2"/>
<dbReference type="InterPro" id="IPR051398">
    <property type="entry name" value="Polysacch_Deacetylase"/>
</dbReference>
<dbReference type="SUPFAM" id="SSF88713">
    <property type="entry name" value="Glycoside hydrolase/deacetylase"/>
    <property type="match status" value="1"/>
</dbReference>
<reference evidence="3 4" key="1">
    <citation type="submission" date="2019-03" db="EMBL/GenBank/DDBJ databases">
        <title>Draft Genome Sequence of Duganella callidus sp. nov., a Novel Duganella Species Isolated from Cultivated Soil.</title>
        <authorList>
            <person name="Raths R."/>
            <person name="Peta V."/>
            <person name="Bucking H."/>
        </authorList>
    </citation>
    <scope>NUCLEOTIDE SEQUENCE [LARGE SCALE GENOMIC DNA]</scope>
    <source>
        <strain evidence="3 4">DN04</strain>
    </source>
</reference>
<dbReference type="EMBL" id="SPVG01000210">
    <property type="protein sequence ID" value="TFW17288.1"/>
    <property type="molecule type" value="Genomic_DNA"/>
</dbReference>
<sequence length="355" mass="39309">MNLKRLVLHAMKFCGLFALGRVMTRDAHRILCYHGGSIGDEHLFNPKLFCTTHHLARRLDWLQRKGFVPSSLDAIVTPPGTRVAGIPVTITLDDGWYSSGARLIPLMQQYRHTPVLYLVTKMFSEGVPVADVSLRYAVWKAPVAPVHLQGFSSELDGDYDLRTADGKRRLADAGDRWLKASAPAPAQLPAEIERFAAAIGVPRKQLDLASRRFHLMRPEELMAVREYGMAVESHGHAHCYQPGDAVRNAADIALCHDHVLALGLPAPRHYCYPSGEYDGAAHETLRRAGLSSATTCKPGLVRTVDERSRYYLPRFLDGGDVAMIEFEAEMSGVLEWLRALRRRGARATAPAPAIA</sequence>
<keyword evidence="4" id="KW-1185">Reference proteome</keyword>
<evidence type="ECO:0000259" key="2">
    <source>
        <dbReference type="Pfam" id="PF01522"/>
    </source>
</evidence>
<dbReference type="Gene3D" id="3.20.20.370">
    <property type="entry name" value="Glycoside hydrolase/deacetylase"/>
    <property type="match status" value="1"/>
</dbReference>
<dbReference type="Proteomes" id="UP000297729">
    <property type="component" value="Unassembled WGS sequence"/>
</dbReference>
<dbReference type="Pfam" id="PF01522">
    <property type="entry name" value="Polysacc_deac_1"/>
    <property type="match status" value="1"/>
</dbReference>
<dbReference type="PANTHER" id="PTHR34216:SF11">
    <property type="entry name" value="CHITOOLIGOSACCHARIDE DEACETYLASE"/>
    <property type="match status" value="1"/>
</dbReference>
<dbReference type="GO" id="GO:0005975">
    <property type="term" value="P:carbohydrate metabolic process"/>
    <property type="evidence" value="ECO:0007669"/>
    <property type="project" value="InterPro"/>
</dbReference>
<keyword evidence="1" id="KW-0732">Signal</keyword>
<feature type="domain" description="NodB homology" evidence="2">
    <location>
        <begin position="217"/>
        <end position="291"/>
    </location>
</feature>
<protein>
    <recommendedName>
        <fullName evidence="2">NodB homology domain-containing protein</fullName>
    </recommendedName>
</protein>
<dbReference type="PANTHER" id="PTHR34216">
    <property type="match status" value="1"/>
</dbReference>
<dbReference type="AlphaFoldDB" id="A0A4Y9SC95"/>